<name>A0AAD1UAK6_EUPCR</name>
<organism evidence="10 11">
    <name type="scientific">Euplotes crassus</name>
    <dbReference type="NCBI Taxonomy" id="5936"/>
    <lineage>
        <taxon>Eukaryota</taxon>
        <taxon>Sar</taxon>
        <taxon>Alveolata</taxon>
        <taxon>Ciliophora</taxon>
        <taxon>Intramacronucleata</taxon>
        <taxon>Spirotrichea</taxon>
        <taxon>Hypotrichia</taxon>
        <taxon>Euplotida</taxon>
        <taxon>Euplotidae</taxon>
        <taxon>Moneuplotes</taxon>
    </lineage>
</organism>
<feature type="transmembrane region" description="Helical" evidence="8">
    <location>
        <begin position="436"/>
        <end position="460"/>
    </location>
</feature>
<evidence type="ECO:0000259" key="9">
    <source>
        <dbReference type="Pfam" id="PF01529"/>
    </source>
</evidence>
<keyword evidence="6 8" id="KW-0472">Membrane</keyword>
<dbReference type="EMBL" id="CAMPGE010002930">
    <property type="protein sequence ID" value="CAI2361748.1"/>
    <property type="molecule type" value="Genomic_DNA"/>
</dbReference>
<comment type="domain">
    <text evidence="8">The DHHC domain is required for palmitoyltransferase activity.</text>
</comment>
<evidence type="ECO:0000256" key="8">
    <source>
        <dbReference type="RuleBase" id="RU079119"/>
    </source>
</evidence>
<comment type="similarity">
    <text evidence="8">Belongs to the DHHC palmitoyltransferase family.</text>
</comment>
<keyword evidence="8" id="KW-0808">Transferase</keyword>
<keyword evidence="5 7" id="KW-0040">ANK repeat</keyword>
<evidence type="ECO:0000256" key="4">
    <source>
        <dbReference type="ARBA" id="ARBA00022989"/>
    </source>
</evidence>
<dbReference type="AlphaFoldDB" id="A0AAD1UAK6"/>
<dbReference type="Pfam" id="PF01529">
    <property type="entry name" value="DHHC"/>
    <property type="match status" value="1"/>
</dbReference>
<evidence type="ECO:0000313" key="11">
    <source>
        <dbReference type="Proteomes" id="UP001295684"/>
    </source>
</evidence>
<feature type="domain" description="Palmitoyltransferase DHHC" evidence="9">
    <location>
        <begin position="394"/>
        <end position="511"/>
    </location>
</feature>
<dbReference type="Pfam" id="PF00023">
    <property type="entry name" value="Ank"/>
    <property type="match status" value="1"/>
</dbReference>
<evidence type="ECO:0000313" key="10">
    <source>
        <dbReference type="EMBL" id="CAI2361748.1"/>
    </source>
</evidence>
<protein>
    <recommendedName>
        <fullName evidence="8">Palmitoyltransferase</fullName>
        <ecNumber evidence="8">2.3.1.225</ecNumber>
    </recommendedName>
</protein>
<gene>
    <name evidence="10" type="ORF">ECRASSUSDP1_LOCUS3061</name>
</gene>
<dbReference type="GO" id="GO:0016020">
    <property type="term" value="C:membrane"/>
    <property type="evidence" value="ECO:0007669"/>
    <property type="project" value="UniProtKB-SubCell"/>
</dbReference>
<keyword evidence="3" id="KW-0677">Repeat</keyword>
<accession>A0AAD1UAK6</accession>
<sequence>MEDNWERLDENEMDSLKSSVNSIIKRTFKSRIISRDESYSRNNSIIHDDHRPLLEPQDDEVFSTFDIYYNLKYPSTHKSLLMICCELENLELAKTIIDRVLKGNDSEHDLINEYLRKDGIDNGNFGSDIANEYINRKDDFGCASLHLACFKGNLKLIKLLCANGADPFLTTDEGLTVLHSAAEGDAVNVIYYFLENYSMAIDQPDTKGLTPLHWSVVDGNEISATYLISWGSDINLPDDLGNTPLHLSIHFAEKENNTRLTRILLLRGASRDNVNNDGKKPIDVVTETPMLSELLKILKKPRFCTCMLIKMPMQKLTKNYKTLISFLFLILAEVIIAGVFALPFRGFDFHTIFFIILHCIMMIFFVISSAVDPGFLKSKYDFQNLLNKLDPVYLCPDCNVIRTPNSRHCNLCNHCVEKFDHHCPYLNNCVGSRNHLPFVCFLLFLIILLIELFIILSLNFHKDFMNHPWADLRTNSLKPVHIVLVILVFLFGGFFFIFVFLLFITHAIKLLCGVAGRQTRFTNEGERSNKENTLNNTLGSFLDSEILVATGGATGDEIPKMRKYRTTNDSIVDETEKAELLEGNYVAEMNYSSNKLPQAKRNSCKALVSRFCYKAPSQSQAYALVMKQMARDKTE</sequence>
<dbReference type="SMART" id="SM00248">
    <property type="entry name" value="ANK"/>
    <property type="match status" value="5"/>
</dbReference>
<evidence type="ECO:0000256" key="2">
    <source>
        <dbReference type="ARBA" id="ARBA00022692"/>
    </source>
</evidence>
<feature type="repeat" description="ANK" evidence="7">
    <location>
        <begin position="240"/>
        <end position="276"/>
    </location>
</feature>
<dbReference type="SUPFAM" id="SSF48403">
    <property type="entry name" value="Ankyrin repeat"/>
    <property type="match status" value="1"/>
</dbReference>
<feature type="repeat" description="ANK" evidence="7">
    <location>
        <begin position="140"/>
        <end position="172"/>
    </location>
</feature>
<evidence type="ECO:0000256" key="5">
    <source>
        <dbReference type="ARBA" id="ARBA00023043"/>
    </source>
</evidence>
<comment type="catalytic activity">
    <reaction evidence="8">
        <text>L-cysteinyl-[protein] + hexadecanoyl-CoA = S-hexadecanoyl-L-cysteinyl-[protein] + CoA</text>
        <dbReference type="Rhea" id="RHEA:36683"/>
        <dbReference type="Rhea" id="RHEA-COMP:10131"/>
        <dbReference type="Rhea" id="RHEA-COMP:11032"/>
        <dbReference type="ChEBI" id="CHEBI:29950"/>
        <dbReference type="ChEBI" id="CHEBI:57287"/>
        <dbReference type="ChEBI" id="CHEBI:57379"/>
        <dbReference type="ChEBI" id="CHEBI:74151"/>
        <dbReference type="EC" id="2.3.1.225"/>
    </reaction>
</comment>
<evidence type="ECO:0000256" key="1">
    <source>
        <dbReference type="ARBA" id="ARBA00004141"/>
    </source>
</evidence>
<keyword evidence="2 8" id="KW-0812">Transmembrane</keyword>
<dbReference type="PROSITE" id="PS50216">
    <property type="entry name" value="DHHC"/>
    <property type="match status" value="1"/>
</dbReference>
<comment type="subcellular location">
    <subcellularLocation>
        <location evidence="1">Membrane</location>
        <topology evidence="1">Multi-pass membrane protein</topology>
    </subcellularLocation>
</comment>
<dbReference type="InterPro" id="IPR001594">
    <property type="entry name" value="Palmitoyltrfase_DHHC"/>
</dbReference>
<evidence type="ECO:0000256" key="7">
    <source>
        <dbReference type="PROSITE-ProRule" id="PRU00023"/>
    </source>
</evidence>
<dbReference type="GO" id="GO:0019706">
    <property type="term" value="F:protein-cysteine S-palmitoyltransferase activity"/>
    <property type="evidence" value="ECO:0007669"/>
    <property type="project" value="UniProtKB-EC"/>
</dbReference>
<feature type="transmembrane region" description="Helical" evidence="8">
    <location>
        <begin position="350"/>
        <end position="371"/>
    </location>
</feature>
<feature type="repeat" description="ANK" evidence="7">
    <location>
        <begin position="207"/>
        <end position="239"/>
    </location>
</feature>
<dbReference type="Pfam" id="PF12796">
    <property type="entry name" value="Ank_2"/>
    <property type="match status" value="1"/>
</dbReference>
<dbReference type="PANTHER" id="PTHR24161:SF85">
    <property type="entry name" value="PALMITOYLTRANSFERASE HIP14"/>
    <property type="match status" value="1"/>
</dbReference>
<reference evidence="10" key="1">
    <citation type="submission" date="2023-07" db="EMBL/GenBank/DDBJ databases">
        <authorList>
            <consortium name="AG Swart"/>
            <person name="Singh M."/>
            <person name="Singh A."/>
            <person name="Seah K."/>
            <person name="Emmerich C."/>
        </authorList>
    </citation>
    <scope>NUCLEOTIDE SEQUENCE</scope>
    <source>
        <strain evidence="10">DP1</strain>
    </source>
</reference>
<proteinExistence type="inferred from homology"/>
<dbReference type="PANTHER" id="PTHR24161">
    <property type="entry name" value="ANK_REP_REGION DOMAIN-CONTAINING PROTEIN-RELATED"/>
    <property type="match status" value="1"/>
</dbReference>
<dbReference type="PROSITE" id="PS50088">
    <property type="entry name" value="ANK_REPEAT"/>
    <property type="match status" value="3"/>
</dbReference>
<dbReference type="EC" id="2.3.1.225" evidence="8"/>
<comment type="caution">
    <text evidence="10">The sequence shown here is derived from an EMBL/GenBank/DDBJ whole genome shotgun (WGS) entry which is preliminary data.</text>
</comment>
<keyword evidence="11" id="KW-1185">Reference proteome</keyword>
<dbReference type="PROSITE" id="PS50297">
    <property type="entry name" value="ANK_REP_REGION"/>
    <property type="match status" value="2"/>
</dbReference>
<dbReference type="InterPro" id="IPR002110">
    <property type="entry name" value="Ankyrin_rpt"/>
</dbReference>
<dbReference type="Proteomes" id="UP001295684">
    <property type="component" value="Unassembled WGS sequence"/>
</dbReference>
<keyword evidence="4 8" id="KW-1133">Transmembrane helix</keyword>
<dbReference type="InterPro" id="IPR036770">
    <property type="entry name" value="Ankyrin_rpt-contain_sf"/>
</dbReference>
<dbReference type="Gene3D" id="1.25.40.20">
    <property type="entry name" value="Ankyrin repeat-containing domain"/>
    <property type="match status" value="2"/>
</dbReference>
<feature type="transmembrane region" description="Helical" evidence="8">
    <location>
        <begin position="323"/>
        <end position="344"/>
    </location>
</feature>
<keyword evidence="8" id="KW-0012">Acyltransferase</keyword>
<evidence type="ECO:0000256" key="3">
    <source>
        <dbReference type="ARBA" id="ARBA00022737"/>
    </source>
</evidence>
<evidence type="ECO:0000256" key="6">
    <source>
        <dbReference type="ARBA" id="ARBA00023136"/>
    </source>
</evidence>
<feature type="transmembrane region" description="Helical" evidence="8">
    <location>
        <begin position="480"/>
        <end position="504"/>
    </location>
</feature>